<dbReference type="EMBL" id="CP139558">
    <property type="protein sequence ID" value="WPU95568.1"/>
    <property type="molecule type" value="Genomic_DNA"/>
</dbReference>
<dbReference type="RefSeq" id="WP_321564676.1">
    <property type="nucleotide sequence ID" value="NZ_CP139558.1"/>
</dbReference>
<accession>A0ABZ0TU17</accession>
<evidence type="ECO:0000313" key="3">
    <source>
        <dbReference type="Proteomes" id="UP001324380"/>
    </source>
</evidence>
<evidence type="ECO:0000313" key="2">
    <source>
        <dbReference type="EMBL" id="WPU95568.1"/>
    </source>
</evidence>
<name>A0ABZ0TU17_9SPHI</name>
<keyword evidence="1" id="KW-0472">Membrane</keyword>
<keyword evidence="3" id="KW-1185">Reference proteome</keyword>
<proteinExistence type="predicted"/>
<dbReference type="Proteomes" id="UP001324380">
    <property type="component" value="Chromosome"/>
</dbReference>
<evidence type="ECO:0000256" key="1">
    <source>
        <dbReference type="SAM" id="Phobius"/>
    </source>
</evidence>
<dbReference type="InterPro" id="IPR046031">
    <property type="entry name" value="DUF5989"/>
</dbReference>
<keyword evidence="1" id="KW-1133">Transmembrane helix</keyword>
<organism evidence="2 3">
    <name type="scientific">Mucilaginibacter sabulilitoris</name>
    <dbReference type="NCBI Taxonomy" id="1173583"/>
    <lineage>
        <taxon>Bacteria</taxon>
        <taxon>Pseudomonadati</taxon>
        <taxon>Bacteroidota</taxon>
        <taxon>Sphingobacteriia</taxon>
        <taxon>Sphingobacteriales</taxon>
        <taxon>Sphingobacteriaceae</taxon>
        <taxon>Mucilaginibacter</taxon>
    </lineage>
</organism>
<protein>
    <submittedName>
        <fullName evidence="2">DUF5989 family protein</fullName>
    </submittedName>
</protein>
<keyword evidence="1" id="KW-0812">Transmembrane</keyword>
<reference evidence="2 3" key="1">
    <citation type="submission" date="2023-11" db="EMBL/GenBank/DDBJ databases">
        <title>Analysis of the Genomes of Mucilaginibacter gossypii cycad 4 and M. sabulilitoris SNA2: microbes with the potential for plant growth promotion.</title>
        <authorList>
            <person name="Hirsch A.M."/>
            <person name="Humm E."/>
            <person name="Rubbi M."/>
            <person name="Del Vecchio G."/>
            <person name="Ha S.M."/>
            <person name="Pellegrini M."/>
            <person name="Gunsalus R.P."/>
        </authorList>
    </citation>
    <scope>NUCLEOTIDE SEQUENCE [LARGE SCALE GENOMIC DNA]</scope>
    <source>
        <strain evidence="2 3">SNA2</strain>
    </source>
</reference>
<feature type="transmembrane region" description="Helical" evidence="1">
    <location>
        <begin position="20"/>
        <end position="46"/>
    </location>
</feature>
<sequence>MEIIIEFLSFLKYRRKYWLWPLFFIMISLGLIVVLAHGSAIGPLLYSLF</sequence>
<dbReference type="Pfam" id="PF19451">
    <property type="entry name" value="DUF5989"/>
    <property type="match status" value="1"/>
</dbReference>
<gene>
    <name evidence="2" type="ORF">SNE25_08535</name>
</gene>